<protein>
    <submittedName>
        <fullName evidence="1">Uncharacterized protein</fullName>
    </submittedName>
</protein>
<evidence type="ECO:0000313" key="2">
    <source>
        <dbReference type="Proteomes" id="UP000241462"/>
    </source>
</evidence>
<sequence>MMTLRLPVQHGAEYHANPERRESGCEVCRGKSQRLAPMALLCLSAPLPLYALSSAFAGLSVPCQCPVETLVGVFSCCTAWHSTGSPVCWLDASNCRWSLLPICAQGEPQSWKCQSPLSTFNLSTLKVFVPAAPQPPLQTRARARHRSSRRLLSRV</sequence>
<dbReference type="AlphaFoldDB" id="A0A2T3AJA8"/>
<dbReference type="EMBL" id="KZ678382">
    <property type="protein sequence ID" value="PSS00641.1"/>
    <property type="molecule type" value="Genomic_DNA"/>
</dbReference>
<evidence type="ECO:0000313" key="1">
    <source>
        <dbReference type="EMBL" id="PSS00641.1"/>
    </source>
</evidence>
<proteinExistence type="predicted"/>
<gene>
    <name evidence="1" type="ORF">BD289DRAFT_17943</name>
</gene>
<dbReference type="Proteomes" id="UP000241462">
    <property type="component" value="Unassembled WGS sequence"/>
</dbReference>
<reference evidence="1 2" key="1">
    <citation type="journal article" date="2018" name="Mycol. Prog.">
        <title>Coniella lustricola, a new species from submerged detritus.</title>
        <authorList>
            <person name="Raudabaugh D.B."/>
            <person name="Iturriaga T."/>
            <person name="Carver A."/>
            <person name="Mondo S."/>
            <person name="Pangilinan J."/>
            <person name="Lipzen A."/>
            <person name="He G."/>
            <person name="Amirebrahimi M."/>
            <person name="Grigoriev I.V."/>
            <person name="Miller A.N."/>
        </authorList>
    </citation>
    <scope>NUCLEOTIDE SEQUENCE [LARGE SCALE GENOMIC DNA]</scope>
    <source>
        <strain evidence="1 2">B22-T-1</strain>
    </source>
</reference>
<dbReference type="InParanoid" id="A0A2T3AJA8"/>
<organism evidence="1 2">
    <name type="scientific">Coniella lustricola</name>
    <dbReference type="NCBI Taxonomy" id="2025994"/>
    <lineage>
        <taxon>Eukaryota</taxon>
        <taxon>Fungi</taxon>
        <taxon>Dikarya</taxon>
        <taxon>Ascomycota</taxon>
        <taxon>Pezizomycotina</taxon>
        <taxon>Sordariomycetes</taxon>
        <taxon>Sordariomycetidae</taxon>
        <taxon>Diaporthales</taxon>
        <taxon>Schizoparmaceae</taxon>
        <taxon>Coniella</taxon>
    </lineage>
</organism>
<keyword evidence="2" id="KW-1185">Reference proteome</keyword>
<name>A0A2T3AJA8_9PEZI</name>
<accession>A0A2T3AJA8</accession>